<dbReference type="PANTHER" id="PTHR21261">
    <property type="entry name" value="BEAT PROTEIN"/>
    <property type="match status" value="1"/>
</dbReference>
<dbReference type="InterPro" id="IPR013783">
    <property type="entry name" value="Ig-like_fold"/>
</dbReference>
<dbReference type="PROSITE" id="PS50835">
    <property type="entry name" value="IG_LIKE"/>
    <property type="match status" value="2"/>
</dbReference>
<protein>
    <recommendedName>
        <fullName evidence="1">Ig-like domain-containing protein</fullName>
    </recommendedName>
</protein>
<dbReference type="Proteomes" id="UP001549920">
    <property type="component" value="Unassembled WGS sequence"/>
</dbReference>
<feature type="domain" description="Ig-like" evidence="1">
    <location>
        <begin position="157"/>
        <end position="257"/>
    </location>
</feature>
<organism evidence="2 3">
    <name type="scientific">Loxostege sticticalis</name>
    <name type="common">Beet webworm moth</name>
    <dbReference type="NCBI Taxonomy" id="481309"/>
    <lineage>
        <taxon>Eukaryota</taxon>
        <taxon>Metazoa</taxon>
        <taxon>Ecdysozoa</taxon>
        <taxon>Arthropoda</taxon>
        <taxon>Hexapoda</taxon>
        <taxon>Insecta</taxon>
        <taxon>Pterygota</taxon>
        <taxon>Neoptera</taxon>
        <taxon>Endopterygota</taxon>
        <taxon>Lepidoptera</taxon>
        <taxon>Glossata</taxon>
        <taxon>Ditrysia</taxon>
        <taxon>Pyraloidea</taxon>
        <taxon>Crambidae</taxon>
        <taxon>Pyraustinae</taxon>
        <taxon>Loxostege</taxon>
    </lineage>
</organism>
<evidence type="ECO:0000313" key="2">
    <source>
        <dbReference type="EMBL" id="KAL0893390.1"/>
    </source>
</evidence>
<sequence length="303" mass="33813">MDLLLTLFHFYHRPTIFMTNKITLSVPHAILIATAHNITSLDVPRYGDPHKDARLVCHYVNDRDDPPLHSVKWYRGNHEIFRFTPEQTPPTRTFNTTLGEVTKGVCNLHSCAISVVLPKTYNTRISFTCEVSTEGPRFAVVKQTKNLTVAVILKEDPVIIGAPSSVQFGEDILLNCTTGPAMPPANIVWYIDGKQERVEPWTINNTHVSGPDEYGLRSSWRSLRIRVNTPRGAVAVRCDATQPTWPPYVRTTNTTLVVARSPHPFMFTASGSSQPILEVSVMVIASCLSSVHIFSKYSALSEV</sequence>
<proteinExistence type="predicted"/>
<dbReference type="EMBL" id="JBEUOH010000006">
    <property type="protein sequence ID" value="KAL0893390.1"/>
    <property type="molecule type" value="Genomic_DNA"/>
</dbReference>
<dbReference type="InterPro" id="IPR036179">
    <property type="entry name" value="Ig-like_dom_sf"/>
</dbReference>
<name>A0ABR3IAV3_LOXSC</name>
<comment type="caution">
    <text evidence="2">The sequence shown here is derived from an EMBL/GenBank/DDBJ whole genome shotgun (WGS) entry which is preliminary data.</text>
</comment>
<accession>A0ABR3IAV3</accession>
<feature type="domain" description="Ig-like" evidence="1">
    <location>
        <begin position="27"/>
        <end position="148"/>
    </location>
</feature>
<dbReference type="SUPFAM" id="SSF48726">
    <property type="entry name" value="Immunoglobulin"/>
    <property type="match status" value="1"/>
</dbReference>
<gene>
    <name evidence="2" type="ORF">ABMA27_014977</name>
</gene>
<keyword evidence="3" id="KW-1185">Reference proteome</keyword>
<reference evidence="2 3" key="1">
    <citation type="submission" date="2024-06" db="EMBL/GenBank/DDBJ databases">
        <title>A chromosome-level genome assembly of beet webworm, Loxostege sticticalis.</title>
        <authorList>
            <person name="Zhang Y."/>
        </authorList>
    </citation>
    <scope>NUCLEOTIDE SEQUENCE [LARGE SCALE GENOMIC DNA]</scope>
    <source>
        <strain evidence="2">AQ026</strain>
        <tissue evidence="2">Whole body</tissue>
    </source>
</reference>
<evidence type="ECO:0000259" key="1">
    <source>
        <dbReference type="PROSITE" id="PS50835"/>
    </source>
</evidence>
<evidence type="ECO:0000313" key="3">
    <source>
        <dbReference type="Proteomes" id="UP001549920"/>
    </source>
</evidence>
<dbReference type="PANTHER" id="PTHR21261:SF15">
    <property type="entry name" value="BEATEN PATH IIIA, ISOFORM D-RELATED"/>
    <property type="match status" value="1"/>
</dbReference>
<dbReference type="Gene3D" id="2.60.40.10">
    <property type="entry name" value="Immunoglobulins"/>
    <property type="match status" value="1"/>
</dbReference>
<dbReference type="InterPro" id="IPR007110">
    <property type="entry name" value="Ig-like_dom"/>
</dbReference>